<accession>A0A165PD49</accession>
<dbReference type="Proteomes" id="UP000077266">
    <property type="component" value="Unassembled WGS sequence"/>
</dbReference>
<evidence type="ECO:0000313" key="3">
    <source>
        <dbReference type="Proteomes" id="UP000077266"/>
    </source>
</evidence>
<evidence type="ECO:0000256" key="1">
    <source>
        <dbReference type="SAM" id="MobiDB-lite"/>
    </source>
</evidence>
<name>A0A165PD49_EXIGL</name>
<keyword evidence="3" id="KW-1185">Reference proteome</keyword>
<dbReference type="OrthoDB" id="2224399at2759"/>
<feature type="region of interest" description="Disordered" evidence="1">
    <location>
        <begin position="84"/>
        <end position="103"/>
    </location>
</feature>
<dbReference type="InParanoid" id="A0A165PD49"/>
<organism evidence="2 3">
    <name type="scientific">Exidia glandulosa HHB12029</name>
    <dbReference type="NCBI Taxonomy" id="1314781"/>
    <lineage>
        <taxon>Eukaryota</taxon>
        <taxon>Fungi</taxon>
        <taxon>Dikarya</taxon>
        <taxon>Basidiomycota</taxon>
        <taxon>Agaricomycotina</taxon>
        <taxon>Agaricomycetes</taxon>
        <taxon>Auriculariales</taxon>
        <taxon>Exidiaceae</taxon>
        <taxon>Exidia</taxon>
    </lineage>
</organism>
<protein>
    <submittedName>
        <fullName evidence="2">Uncharacterized protein</fullName>
    </submittedName>
</protein>
<proteinExistence type="predicted"/>
<gene>
    <name evidence="2" type="ORF">EXIGLDRAFT_736731</name>
</gene>
<dbReference type="EMBL" id="KV425890">
    <property type="protein sequence ID" value="KZW01999.1"/>
    <property type="molecule type" value="Genomic_DNA"/>
</dbReference>
<dbReference type="AlphaFoldDB" id="A0A165PD49"/>
<reference evidence="2 3" key="1">
    <citation type="journal article" date="2016" name="Mol. Biol. Evol.">
        <title>Comparative Genomics of Early-Diverging Mushroom-Forming Fungi Provides Insights into the Origins of Lignocellulose Decay Capabilities.</title>
        <authorList>
            <person name="Nagy L.G."/>
            <person name="Riley R."/>
            <person name="Tritt A."/>
            <person name="Adam C."/>
            <person name="Daum C."/>
            <person name="Floudas D."/>
            <person name="Sun H."/>
            <person name="Yadav J.S."/>
            <person name="Pangilinan J."/>
            <person name="Larsson K.H."/>
            <person name="Matsuura K."/>
            <person name="Barry K."/>
            <person name="Labutti K."/>
            <person name="Kuo R."/>
            <person name="Ohm R.A."/>
            <person name="Bhattacharya S.S."/>
            <person name="Shirouzu T."/>
            <person name="Yoshinaga Y."/>
            <person name="Martin F.M."/>
            <person name="Grigoriev I.V."/>
            <person name="Hibbett D.S."/>
        </authorList>
    </citation>
    <scope>NUCLEOTIDE SEQUENCE [LARGE SCALE GENOMIC DNA]</scope>
    <source>
        <strain evidence="2 3">HHB12029</strain>
    </source>
</reference>
<evidence type="ECO:0000313" key="2">
    <source>
        <dbReference type="EMBL" id="KZW01999.1"/>
    </source>
</evidence>
<sequence>MQFLPAEGYTLSPGLQMEALELGRLVLETIDIYNVPAAAPENERAKSKASNYKPYALFPIELEFPSVSESTRVAITAETTGKDIVAPLGEPDRKGGGTGPSSGSIGIWCEWSKLGVMVEFGGDEARGPQAWEKGKDAVWSSLTLFRPKDP</sequence>